<evidence type="ECO:0000313" key="2">
    <source>
        <dbReference type="EMBL" id="CAD5213439.1"/>
    </source>
</evidence>
<sequence>MLDYLPLPYNILLATEYQCILFVSDAPYTRYVLKWFLLCALTKDCISPPNATPKCHNVTDQYGTKMGSNCHRYDQAALNLIHLQYLFDPVEQGALRIGLVDHWVDGIGDSWQNVTNGTDKNGRVGDRNNDKRRKMRSSANDQVLNGSTFVNKVLERRDQRFLPYGEMFSVRRDSVINDTIILKC</sequence>
<evidence type="ECO:0000256" key="1">
    <source>
        <dbReference type="SAM" id="MobiDB-lite"/>
    </source>
</evidence>
<comment type="caution">
    <text evidence="2">The sequence shown here is derived from an EMBL/GenBank/DDBJ whole genome shotgun (WGS) entry which is preliminary data.</text>
</comment>
<feature type="compositionally biased region" description="Basic and acidic residues" evidence="1">
    <location>
        <begin position="120"/>
        <end position="129"/>
    </location>
</feature>
<protein>
    <submittedName>
        <fullName evidence="2">Uncharacterized protein</fullName>
    </submittedName>
</protein>
<dbReference type="PANTHER" id="PTHR31389">
    <property type="entry name" value="LD39211P"/>
    <property type="match status" value="1"/>
</dbReference>
<dbReference type="OrthoDB" id="10053392at2759"/>
<dbReference type="PANTHER" id="PTHR31389:SF4">
    <property type="entry name" value="LD39211P"/>
    <property type="match status" value="1"/>
</dbReference>
<proteinExistence type="predicted"/>
<dbReference type="EMBL" id="CAJFDH010000003">
    <property type="protein sequence ID" value="CAD5213439.1"/>
    <property type="molecule type" value="Genomic_DNA"/>
</dbReference>
<dbReference type="Proteomes" id="UP000614601">
    <property type="component" value="Unassembled WGS sequence"/>
</dbReference>
<dbReference type="AlphaFoldDB" id="A0A811KF17"/>
<dbReference type="Proteomes" id="UP000783686">
    <property type="component" value="Unassembled WGS sequence"/>
</dbReference>
<gene>
    <name evidence="2" type="ORF">BOKJ2_LOCUS5093</name>
</gene>
<dbReference type="EMBL" id="CAJFCW020000003">
    <property type="protein sequence ID" value="CAG9100869.1"/>
    <property type="molecule type" value="Genomic_DNA"/>
</dbReference>
<organism evidence="2 3">
    <name type="scientific">Bursaphelenchus okinawaensis</name>
    <dbReference type="NCBI Taxonomy" id="465554"/>
    <lineage>
        <taxon>Eukaryota</taxon>
        <taxon>Metazoa</taxon>
        <taxon>Ecdysozoa</taxon>
        <taxon>Nematoda</taxon>
        <taxon>Chromadorea</taxon>
        <taxon>Rhabditida</taxon>
        <taxon>Tylenchina</taxon>
        <taxon>Tylenchomorpha</taxon>
        <taxon>Aphelenchoidea</taxon>
        <taxon>Aphelenchoididae</taxon>
        <taxon>Bursaphelenchus</taxon>
    </lineage>
</organism>
<keyword evidence="3" id="KW-1185">Reference proteome</keyword>
<accession>A0A811KF17</accession>
<name>A0A811KF17_9BILA</name>
<evidence type="ECO:0000313" key="3">
    <source>
        <dbReference type="Proteomes" id="UP000614601"/>
    </source>
</evidence>
<feature type="region of interest" description="Disordered" evidence="1">
    <location>
        <begin position="114"/>
        <end position="138"/>
    </location>
</feature>
<reference evidence="2" key="1">
    <citation type="submission" date="2020-09" db="EMBL/GenBank/DDBJ databases">
        <authorList>
            <person name="Kikuchi T."/>
        </authorList>
    </citation>
    <scope>NUCLEOTIDE SEQUENCE</scope>
    <source>
        <strain evidence="2">SH1</strain>
    </source>
</reference>